<dbReference type="RefSeq" id="WP_230741191.1">
    <property type="nucleotide sequence ID" value="NZ_PGCK01000003.1"/>
</dbReference>
<dbReference type="HAMAP" id="MF_01467">
    <property type="entry name" value="Hypx_phosphoribosyltr"/>
    <property type="match status" value="1"/>
</dbReference>
<comment type="subunit">
    <text evidence="3">Homodimer.</text>
</comment>
<comment type="catalytic activity">
    <reaction evidence="3">
        <text>GMP + diphosphate = guanine + 5-phospho-alpha-D-ribose 1-diphosphate</text>
        <dbReference type="Rhea" id="RHEA:25424"/>
        <dbReference type="ChEBI" id="CHEBI:16235"/>
        <dbReference type="ChEBI" id="CHEBI:33019"/>
        <dbReference type="ChEBI" id="CHEBI:58017"/>
        <dbReference type="ChEBI" id="CHEBI:58115"/>
    </reaction>
</comment>
<dbReference type="Gene3D" id="3.40.50.2020">
    <property type="match status" value="1"/>
</dbReference>
<dbReference type="EC" id="2.4.2.8" evidence="3"/>
<dbReference type="GO" id="GO:0004422">
    <property type="term" value="F:hypoxanthine phosphoribosyltransferase activity"/>
    <property type="evidence" value="ECO:0007669"/>
    <property type="project" value="UniProtKB-UniRule"/>
</dbReference>
<name>A0AAP2RDU1_9EURY</name>
<comment type="subcellular location">
    <subcellularLocation>
        <location evidence="3">Cytoplasm</location>
    </subcellularLocation>
</comment>
<evidence type="ECO:0000256" key="3">
    <source>
        <dbReference type="HAMAP-Rule" id="MF_01467"/>
    </source>
</evidence>
<dbReference type="SUPFAM" id="SSF53271">
    <property type="entry name" value="PRTase-like"/>
    <property type="match status" value="1"/>
</dbReference>
<dbReference type="NCBIfam" id="NF002635">
    <property type="entry name" value="PRK02304.1-4"/>
    <property type="match status" value="1"/>
</dbReference>
<comment type="function">
    <text evidence="3">Catalyzes a salvage reaction resulting in the formation of IMP that is energically less costly than de novo synthesis.</text>
</comment>
<evidence type="ECO:0000313" key="6">
    <source>
        <dbReference type="Proteomes" id="UP001320159"/>
    </source>
</evidence>
<dbReference type="InterPro" id="IPR050118">
    <property type="entry name" value="Pur/Pyrimidine_PRTase"/>
</dbReference>
<dbReference type="EMBL" id="PGCK01000003">
    <property type="protein sequence ID" value="MCD1294362.1"/>
    <property type="molecule type" value="Genomic_DNA"/>
</dbReference>
<keyword evidence="1 3" id="KW-0808">Transferase</keyword>
<dbReference type="Pfam" id="PF00156">
    <property type="entry name" value="Pribosyltran"/>
    <property type="match status" value="1"/>
</dbReference>
<sequence>MLKNLRESLRNAPIIKRGSYNYFIHPISDGVPVVRPELLREVIACIVKNANVDVDKIVTIEAMGLPLGSALSQITDIPFIIIRKRKYELPGEIAVHQATGYSKGELYLNGIDKGDRVLIVDDVISTGGTMLATLKALEMAGATVKDIIVVIERGDGKKEIIDMGYDIKTLIKIDVDENGVKVLECIDGEC</sequence>
<reference evidence="5 6" key="1">
    <citation type="submission" date="2017-11" db="EMBL/GenBank/DDBJ databases">
        <title>Isolation and Characterization of Family Methanocellaceae Species from Potential Methane Hydrate Area Offshore Southwestern Taiwan.</title>
        <authorList>
            <person name="Zhang W.-L."/>
            <person name="Chen W.-C."/>
            <person name="Lai M.-C."/>
            <person name="Chen S.-C."/>
        </authorList>
    </citation>
    <scope>NUCLEOTIDE SEQUENCE [LARGE SCALE GENOMIC DNA]</scope>
    <source>
        <strain evidence="5 6">CWC-04</strain>
    </source>
</reference>
<evidence type="ECO:0000256" key="1">
    <source>
        <dbReference type="ARBA" id="ARBA00022679"/>
    </source>
</evidence>
<evidence type="ECO:0000313" key="5">
    <source>
        <dbReference type="EMBL" id="MCD1294362.1"/>
    </source>
</evidence>
<evidence type="ECO:0000259" key="4">
    <source>
        <dbReference type="Pfam" id="PF00156"/>
    </source>
</evidence>
<accession>A0AAP2RDU1</accession>
<dbReference type="PANTHER" id="PTHR43864">
    <property type="entry name" value="HYPOXANTHINE/GUANINE PHOSPHORIBOSYLTRANSFERASE"/>
    <property type="match status" value="1"/>
</dbReference>
<dbReference type="PANTHER" id="PTHR43864:SF1">
    <property type="entry name" value="XANTHINE PHOSPHORIBOSYLTRANSFERASE"/>
    <property type="match status" value="1"/>
</dbReference>
<comment type="caution">
    <text evidence="5">The sequence shown here is derived from an EMBL/GenBank/DDBJ whole genome shotgun (WGS) entry which is preliminary data.</text>
</comment>
<feature type="domain" description="Phosphoribosyltransferase" evidence="4">
    <location>
        <begin position="39"/>
        <end position="180"/>
    </location>
</feature>
<proteinExistence type="inferred from homology"/>
<dbReference type="AlphaFoldDB" id="A0AAP2RDU1"/>
<keyword evidence="3" id="KW-0963">Cytoplasm</keyword>
<comment type="catalytic activity">
    <reaction evidence="3">
        <text>IMP + diphosphate = hypoxanthine + 5-phospho-alpha-D-ribose 1-diphosphate</text>
        <dbReference type="Rhea" id="RHEA:17973"/>
        <dbReference type="ChEBI" id="CHEBI:17368"/>
        <dbReference type="ChEBI" id="CHEBI:33019"/>
        <dbReference type="ChEBI" id="CHEBI:58017"/>
        <dbReference type="ChEBI" id="CHEBI:58053"/>
        <dbReference type="EC" id="2.4.2.8"/>
    </reaction>
</comment>
<dbReference type="InterPro" id="IPR000836">
    <property type="entry name" value="PRTase_dom"/>
</dbReference>
<dbReference type="Proteomes" id="UP001320159">
    <property type="component" value="Unassembled WGS sequence"/>
</dbReference>
<dbReference type="GO" id="GO:0032264">
    <property type="term" value="P:IMP salvage"/>
    <property type="evidence" value="ECO:0007669"/>
    <property type="project" value="UniProtKB-UniRule"/>
</dbReference>
<comment type="pathway">
    <text evidence="3">Purine metabolism; IMP biosynthesis via salvage pathway; IMP from hypoxanthine: step 1/1.</text>
</comment>
<dbReference type="GO" id="GO:0006166">
    <property type="term" value="P:purine ribonucleoside salvage"/>
    <property type="evidence" value="ECO:0007669"/>
    <property type="project" value="UniProtKB-KW"/>
</dbReference>
<organism evidence="5 6">
    <name type="scientific">Methanooceanicella nereidis</name>
    <dbReference type="NCBI Taxonomy" id="2052831"/>
    <lineage>
        <taxon>Archaea</taxon>
        <taxon>Methanobacteriati</taxon>
        <taxon>Methanobacteriota</taxon>
        <taxon>Stenosarchaea group</taxon>
        <taxon>Methanomicrobia</taxon>
        <taxon>Methanocellales</taxon>
        <taxon>Methanocellaceae</taxon>
        <taxon>Methanooceanicella</taxon>
    </lineage>
</organism>
<keyword evidence="2 3" id="KW-0660">Purine salvage</keyword>
<dbReference type="InterPro" id="IPR029057">
    <property type="entry name" value="PRTase-like"/>
</dbReference>
<gene>
    <name evidence="3" type="primary">hpt</name>
    <name evidence="5" type="ORF">CUJ83_05035</name>
</gene>
<protein>
    <recommendedName>
        <fullName evidence="3">Hypoxanthine/guanine phosphoribosyltransferase</fullName>
        <shortName evidence="3">HGPRTase</shortName>
        <ecNumber evidence="3">2.4.2.8</ecNumber>
    </recommendedName>
</protein>
<keyword evidence="6" id="KW-1185">Reference proteome</keyword>
<keyword evidence="3 5" id="KW-0328">Glycosyltransferase</keyword>
<evidence type="ECO:0000256" key="2">
    <source>
        <dbReference type="ARBA" id="ARBA00022726"/>
    </source>
</evidence>
<dbReference type="GO" id="GO:0005737">
    <property type="term" value="C:cytoplasm"/>
    <property type="evidence" value="ECO:0007669"/>
    <property type="project" value="UniProtKB-SubCell"/>
</dbReference>
<comment type="similarity">
    <text evidence="3">Belongs to the purine/pyrimidine phosphoribosyltransferase family. Archaeal HPRT subfamily.</text>
</comment>
<dbReference type="CDD" id="cd06223">
    <property type="entry name" value="PRTases_typeI"/>
    <property type="match status" value="1"/>
</dbReference>
<dbReference type="NCBIfam" id="NF040646">
    <property type="entry name" value="HPT_Archaea"/>
    <property type="match status" value="1"/>
</dbReference>
<dbReference type="InterPro" id="IPR026597">
    <property type="entry name" value="HGPRTase-like"/>
</dbReference>